<dbReference type="VEuPathDB" id="VectorBase:ISCP_034490"/>
<dbReference type="Proteomes" id="UP000001555">
    <property type="component" value="Unassembled WGS sequence"/>
</dbReference>
<dbReference type="VEuPathDB" id="VectorBase:ISCI014760"/>
<reference evidence="4" key="2">
    <citation type="submission" date="2020-05" db="UniProtKB">
        <authorList>
            <consortium name="EnsemblMetazoa"/>
        </authorList>
    </citation>
    <scope>IDENTIFICATION</scope>
    <source>
        <strain evidence="4">wikel</strain>
    </source>
</reference>
<dbReference type="EMBL" id="ABJB010655006">
    <property type="status" value="NOT_ANNOTATED_CDS"/>
    <property type="molecule type" value="Genomic_DNA"/>
</dbReference>
<dbReference type="Pfam" id="PF23762">
    <property type="entry name" value="SHCBP_N"/>
    <property type="match status" value="1"/>
</dbReference>
<dbReference type="SUPFAM" id="SSF51126">
    <property type="entry name" value="Pectin lyase-like"/>
    <property type="match status" value="1"/>
</dbReference>
<dbReference type="VEuPathDB" id="VectorBase:ISCW014760"/>
<gene>
    <name evidence="3" type="ORF">IscW_ISCW014760</name>
</gene>
<accession>B7QMA0</accession>
<dbReference type="GO" id="GO:0007283">
    <property type="term" value="P:spermatogenesis"/>
    <property type="evidence" value="ECO:0000318"/>
    <property type="project" value="GO_Central"/>
</dbReference>
<evidence type="ECO:0000313" key="4">
    <source>
        <dbReference type="EnsemblMetazoa" id="ISCW014760-PA"/>
    </source>
</evidence>
<dbReference type="GO" id="GO:0007112">
    <property type="term" value="P:male meiosis cytokinesis"/>
    <property type="evidence" value="ECO:0000318"/>
    <property type="project" value="GO_Central"/>
</dbReference>
<dbReference type="FunCoup" id="B7QMA0">
    <property type="interactions" value="110"/>
</dbReference>
<reference evidence="3 5" key="1">
    <citation type="submission" date="2008-03" db="EMBL/GenBank/DDBJ databases">
        <title>Annotation of Ixodes scapularis.</title>
        <authorList>
            <consortium name="Ixodes scapularis Genome Project Consortium"/>
            <person name="Caler E."/>
            <person name="Hannick L.I."/>
            <person name="Bidwell S."/>
            <person name="Joardar V."/>
            <person name="Thiagarajan M."/>
            <person name="Amedeo P."/>
            <person name="Galinsky K.J."/>
            <person name="Schobel S."/>
            <person name="Inman J."/>
            <person name="Hostetler J."/>
            <person name="Miller J."/>
            <person name="Hammond M."/>
            <person name="Megy K."/>
            <person name="Lawson D."/>
            <person name="Kodira C."/>
            <person name="Sutton G."/>
            <person name="Meyer J."/>
            <person name="Hill C.A."/>
            <person name="Birren B."/>
            <person name="Nene V."/>
            <person name="Collins F."/>
            <person name="Alarcon-Chaidez F."/>
            <person name="Wikel S."/>
            <person name="Strausberg R."/>
        </authorList>
    </citation>
    <scope>NUCLEOTIDE SEQUENCE [LARGE SCALE GENOMIC DNA]</scope>
    <source>
        <strain evidence="5">Wikel</strain>
        <strain evidence="3">Wikel colony</strain>
    </source>
</reference>
<evidence type="ECO:0000256" key="1">
    <source>
        <dbReference type="SAM" id="MobiDB-lite"/>
    </source>
</evidence>
<dbReference type="GO" id="GO:0061733">
    <property type="term" value="F:protein-lysine-acetyltransferase activity"/>
    <property type="evidence" value="ECO:0007669"/>
    <property type="project" value="UniProtKB-EC"/>
</dbReference>
<dbReference type="InterPro" id="IPR011050">
    <property type="entry name" value="Pectin_lyase_fold/virulence"/>
</dbReference>
<dbReference type="HOGENOM" id="CLU_022717_2_0_1"/>
<keyword evidence="3" id="KW-0012">Acyltransferase</keyword>
<dbReference type="AlphaFoldDB" id="B7QMA0"/>
<dbReference type="STRING" id="6945.B7QMA0"/>
<dbReference type="EnsemblMetazoa" id="ISCW014760-RA">
    <property type="protein sequence ID" value="ISCW014760-PA"/>
    <property type="gene ID" value="ISCW014760"/>
</dbReference>
<feature type="domain" description="SHC SH2" evidence="2">
    <location>
        <begin position="48"/>
        <end position="274"/>
    </location>
</feature>
<dbReference type="PANTHER" id="PTHR14695">
    <property type="entry name" value="SHC SH2-DOMAIN BINDING PROTEIN 1-RELATED"/>
    <property type="match status" value="1"/>
</dbReference>
<dbReference type="PANTHER" id="PTHR14695:SF4">
    <property type="entry name" value="PROTEIN NESSUN DORMA"/>
    <property type="match status" value="1"/>
</dbReference>
<sequence length="510" mass="56209">MFSGNCAASAFQIGKPDTSQAMAMPGDPSDYPLLYELDLEDEGTENLIEEFTDIISNAAISEVEQALVNYVASNIEPVGWTAIWKAKRGSHGLQSNCDFLVEVTNVSVNALEADIRILTVLSDLPGVNVAEVVPIAPLLDLYPSSEDDPEGNFFETALVIEHVRFFYNHIWKPWDDADDEIEKFVFKIRPRVELYMDIAAGQVDDSTKIKVQRFLQEGQQIRRALETLKVSTGLNSGDPDLELDPADVKQMVEFTERLEALSRAMDIIENRQLRLCMVQEQFVHHPQPARRPGILVMHVVAAEFFSFAHLKSLGVADDIALEFHYSLGHAISASQERDQILLLPGIHTCAGLPWIDKDITVEGAGDRENTVLTPTDVGDVFINCSTSRLKLRNITVKVTRPMQCVLMVHSGVVMMENCHIDGGSATVPITVLNNAELHMTDCEVETAQGNDIDVRPGGVLKVLPFDGTVGNENTMPQLERPGAENKGKNQEPPVAARNMPLDANANIVDG</sequence>
<dbReference type="InParanoid" id="B7QMA0"/>
<dbReference type="PaxDb" id="6945-B7QMA0"/>
<dbReference type="InterPro" id="IPR057508">
    <property type="entry name" value="SHCBP-like_N"/>
</dbReference>
<evidence type="ECO:0000313" key="5">
    <source>
        <dbReference type="Proteomes" id="UP000001555"/>
    </source>
</evidence>
<feature type="region of interest" description="Disordered" evidence="1">
    <location>
        <begin position="470"/>
        <end position="510"/>
    </location>
</feature>
<keyword evidence="5" id="KW-1185">Reference proteome</keyword>
<name>B7QMA0_IXOSC</name>
<evidence type="ECO:0007829" key="6">
    <source>
        <dbReference type="PeptideAtlas" id="B7QMA0"/>
    </source>
</evidence>
<organism>
    <name type="scientific">Ixodes scapularis</name>
    <name type="common">Black-legged tick</name>
    <name type="synonym">Deer tick</name>
    <dbReference type="NCBI Taxonomy" id="6945"/>
    <lineage>
        <taxon>Eukaryota</taxon>
        <taxon>Metazoa</taxon>
        <taxon>Ecdysozoa</taxon>
        <taxon>Arthropoda</taxon>
        <taxon>Chelicerata</taxon>
        <taxon>Arachnida</taxon>
        <taxon>Acari</taxon>
        <taxon>Parasitiformes</taxon>
        <taxon>Ixodida</taxon>
        <taxon>Ixodoidea</taxon>
        <taxon>Ixodidae</taxon>
        <taxon>Ixodinae</taxon>
        <taxon>Ixodes</taxon>
    </lineage>
</organism>
<keyword evidence="6" id="KW-1267">Proteomics identification</keyword>
<dbReference type="OrthoDB" id="5978115at2759"/>
<protein>
    <submittedName>
        <fullName evidence="3 4">SHC SH2 domain-binding protein, putative</fullName>
        <ecNumber evidence="3">2.3.1.48</ecNumber>
    </submittedName>
</protein>
<dbReference type="EC" id="2.3.1.48" evidence="3"/>
<dbReference type="EMBL" id="DS970114">
    <property type="protein sequence ID" value="EEC19972.1"/>
    <property type="molecule type" value="Genomic_DNA"/>
</dbReference>
<dbReference type="InterPro" id="IPR045140">
    <property type="entry name" value="SHCBP1-like"/>
</dbReference>
<evidence type="ECO:0000259" key="2">
    <source>
        <dbReference type="Pfam" id="PF23762"/>
    </source>
</evidence>
<keyword evidence="3" id="KW-0808">Transferase</keyword>
<proteinExistence type="evidence at protein level"/>
<evidence type="ECO:0000313" key="3">
    <source>
        <dbReference type="EMBL" id="EEC19972.1"/>
    </source>
</evidence>